<protein>
    <submittedName>
        <fullName evidence="4">Uncharacterized protein</fullName>
    </submittedName>
</protein>
<dbReference type="EMBL" id="OV725082">
    <property type="protein sequence ID" value="CAH1405125.1"/>
    <property type="molecule type" value="Genomic_DNA"/>
</dbReference>
<dbReference type="GO" id="GO:0016616">
    <property type="term" value="F:oxidoreductase activity, acting on the CH-OH group of donors, NAD or NADP as acceptor"/>
    <property type="evidence" value="ECO:0007669"/>
    <property type="project" value="UniProtKB-ARBA"/>
</dbReference>
<accession>A0A9P0HNG2</accession>
<reference evidence="4" key="1">
    <citation type="submission" date="2022-01" db="EMBL/GenBank/DDBJ databases">
        <authorList>
            <person name="King R."/>
        </authorList>
    </citation>
    <scope>NUCLEOTIDE SEQUENCE</scope>
</reference>
<evidence type="ECO:0000313" key="4">
    <source>
        <dbReference type="EMBL" id="CAH1405125.1"/>
    </source>
</evidence>
<proteinExistence type="inferred from homology"/>
<dbReference type="FunFam" id="3.40.50.720:FF:000047">
    <property type="entry name" value="NADP-dependent L-serine/L-allo-threonine dehydrogenase"/>
    <property type="match status" value="1"/>
</dbReference>
<dbReference type="Pfam" id="PF00106">
    <property type="entry name" value="adh_short"/>
    <property type="match status" value="1"/>
</dbReference>
<dbReference type="PANTHER" id="PTHR43115:SF4">
    <property type="entry name" value="DEHYDROGENASE_REDUCTASE SDR FAMILY MEMBER 11"/>
    <property type="match status" value="1"/>
</dbReference>
<dbReference type="PROSITE" id="PS00061">
    <property type="entry name" value="ADH_SHORT"/>
    <property type="match status" value="1"/>
</dbReference>
<dbReference type="InterPro" id="IPR020904">
    <property type="entry name" value="Sc_DH/Rdtase_CS"/>
</dbReference>
<dbReference type="PRINTS" id="PR00081">
    <property type="entry name" value="GDHRDH"/>
</dbReference>
<dbReference type="Gene3D" id="3.40.50.720">
    <property type="entry name" value="NAD(P)-binding Rossmann-like Domain"/>
    <property type="match status" value="1"/>
</dbReference>
<dbReference type="PRINTS" id="PR00080">
    <property type="entry name" value="SDRFAMILY"/>
</dbReference>
<gene>
    <name evidence="4" type="ORF">NEZAVI_LOCUS13405</name>
</gene>
<name>A0A9P0HNG2_NEZVI</name>
<comment type="similarity">
    <text evidence="1 3">Belongs to the short-chain dehydrogenases/reductases (SDR) family.</text>
</comment>
<dbReference type="OrthoDB" id="1933717at2759"/>
<evidence type="ECO:0000256" key="1">
    <source>
        <dbReference type="ARBA" id="ARBA00006484"/>
    </source>
</evidence>
<dbReference type="InterPro" id="IPR036291">
    <property type="entry name" value="NAD(P)-bd_dom_sf"/>
</dbReference>
<keyword evidence="5" id="KW-1185">Reference proteome</keyword>
<dbReference type="PANTHER" id="PTHR43115">
    <property type="entry name" value="DEHYDROGENASE/REDUCTASE SDR FAMILY MEMBER 11"/>
    <property type="match status" value="1"/>
</dbReference>
<dbReference type="AlphaFoldDB" id="A0A9P0HNG2"/>
<evidence type="ECO:0000256" key="2">
    <source>
        <dbReference type="ARBA" id="ARBA00023002"/>
    </source>
</evidence>
<evidence type="ECO:0000256" key="3">
    <source>
        <dbReference type="RuleBase" id="RU000363"/>
    </source>
</evidence>
<keyword evidence="2" id="KW-0560">Oxidoreductase</keyword>
<dbReference type="Proteomes" id="UP001152798">
    <property type="component" value="Chromosome 6"/>
</dbReference>
<dbReference type="InterPro" id="IPR002347">
    <property type="entry name" value="SDR_fam"/>
</dbReference>
<sequence length="240" mass="26462">MDRWSNRVAVVSGASEGIGEAIVRRLAAEGMKVVALARREEMLKKIEEELTEKKLFVRSHICDVTNDDQVQTAFKWIEENVGPVSVLVNNAAAFKLSHITDMEMSSVRSVIDTNLTGLLETTIYGYKSMKKNGIDDGHIININSVLGHRIMMTDASLYTATKHGVTVLSETLRMELKEKKTKIRVTSISPGAVKTSMIQWYLDRNPGAPCLEPEDIADSVIYALSAPATVNISEITVVPV</sequence>
<evidence type="ECO:0000313" key="5">
    <source>
        <dbReference type="Proteomes" id="UP001152798"/>
    </source>
</evidence>
<organism evidence="4 5">
    <name type="scientific">Nezara viridula</name>
    <name type="common">Southern green stink bug</name>
    <name type="synonym">Cimex viridulus</name>
    <dbReference type="NCBI Taxonomy" id="85310"/>
    <lineage>
        <taxon>Eukaryota</taxon>
        <taxon>Metazoa</taxon>
        <taxon>Ecdysozoa</taxon>
        <taxon>Arthropoda</taxon>
        <taxon>Hexapoda</taxon>
        <taxon>Insecta</taxon>
        <taxon>Pterygota</taxon>
        <taxon>Neoptera</taxon>
        <taxon>Paraneoptera</taxon>
        <taxon>Hemiptera</taxon>
        <taxon>Heteroptera</taxon>
        <taxon>Panheteroptera</taxon>
        <taxon>Pentatomomorpha</taxon>
        <taxon>Pentatomoidea</taxon>
        <taxon>Pentatomidae</taxon>
        <taxon>Pentatominae</taxon>
        <taxon>Nezara</taxon>
    </lineage>
</organism>
<dbReference type="SUPFAM" id="SSF51735">
    <property type="entry name" value="NAD(P)-binding Rossmann-fold domains"/>
    <property type="match status" value="1"/>
</dbReference>